<gene>
    <name evidence="2" type="ORF">ABDK96_15395</name>
</gene>
<evidence type="ECO:0000313" key="3">
    <source>
        <dbReference type="Proteomes" id="UP001484097"/>
    </source>
</evidence>
<feature type="signal peptide" evidence="1">
    <location>
        <begin position="1"/>
        <end position="24"/>
    </location>
</feature>
<dbReference type="RefSeq" id="WP_347921739.1">
    <property type="nucleotide sequence ID" value="NZ_JBDXMX010000009.1"/>
</dbReference>
<name>A0ABV0IM63_9MICC</name>
<organism evidence="2 3">
    <name type="scientific">Citricoccus nitrophenolicus</name>
    <dbReference type="NCBI Taxonomy" id="863575"/>
    <lineage>
        <taxon>Bacteria</taxon>
        <taxon>Bacillati</taxon>
        <taxon>Actinomycetota</taxon>
        <taxon>Actinomycetes</taxon>
        <taxon>Micrococcales</taxon>
        <taxon>Micrococcaceae</taxon>
        <taxon>Citricoccus</taxon>
    </lineage>
</organism>
<dbReference type="EMBL" id="JBDXMX010000009">
    <property type="protein sequence ID" value="MEO9249068.1"/>
    <property type="molecule type" value="Genomic_DNA"/>
</dbReference>
<feature type="chain" id="PRO_5045256056" evidence="1">
    <location>
        <begin position="25"/>
        <end position="214"/>
    </location>
</feature>
<dbReference type="InterPro" id="IPR047808">
    <property type="entry name" value="CueP-like"/>
</dbReference>
<keyword evidence="1" id="KW-0732">Signal</keyword>
<keyword evidence="3" id="KW-1185">Reference proteome</keyword>
<dbReference type="Gene3D" id="2.60.40.3700">
    <property type="match status" value="1"/>
</dbReference>
<reference evidence="2 3" key="1">
    <citation type="submission" date="2024-05" db="EMBL/GenBank/DDBJ databases">
        <authorList>
            <person name="Yi C."/>
        </authorList>
    </citation>
    <scope>NUCLEOTIDE SEQUENCE [LARGE SCALE GENOMIC DNA]</scope>
    <source>
        <strain evidence="2 3">XS13</strain>
    </source>
</reference>
<dbReference type="InterPro" id="IPR006311">
    <property type="entry name" value="TAT_signal"/>
</dbReference>
<dbReference type="NCBIfam" id="NF038094">
    <property type="entry name" value="CueP_fam"/>
    <property type="match status" value="1"/>
</dbReference>
<accession>A0ABV0IM63</accession>
<dbReference type="Proteomes" id="UP001484097">
    <property type="component" value="Unassembled WGS sequence"/>
</dbReference>
<dbReference type="PROSITE" id="PS51318">
    <property type="entry name" value="TAT"/>
    <property type="match status" value="1"/>
</dbReference>
<dbReference type="PROSITE" id="PS51257">
    <property type="entry name" value="PROKAR_LIPOPROTEIN"/>
    <property type="match status" value="1"/>
</dbReference>
<evidence type="ECO:0000256" key="1">
    <source>
        <dbReference type="SAM" id="SignalP"/>
    </source>
</evidence>
<protein>
    <submittedName>
        <fullName evidence="2">CueP family metal-binding protein</fullName>
    </submittedName>
</protein>
<comment type="caution">
    <text evidence="2">The sequence shown here is derived from an EMBL/GenBank/DDBJ whole genome shotgun (WGS) entry which is preliminary data.</text>
</comment>
<dbReference type="Pfam" id="PF21172">
    <property type="entry name" value="CueP"/>
    <property type="match status" value="1"/>
</dbReference>
<evidence type="ECO:0000313" key="2">
    <source>
        <dbReference type="EMBL" id="MEO9249068.1"/>
    </source>
</evidence>
<sequence>MTTLTRRDLMIGGLGLLGAAALTACTPRTPPAVPAPSSTSTAAADASGFLSRHDLTGMDAVDIVDHLDQMPVAERPTDLLASVRADHLLLADAEQELAIPLPPDRFYLSLAPYLDQTHECFHHSLTTCQGELADEQIAVRILDEVTGEALADGQRTTFDNGFVGFWLPPGISGTMDITYDRFSSQGAFSTHDEAATCLTTIQLTDGRSAGDSLT</sequence>
<proteinExistence type="predicted"/>